<evidence type="ECO:0000256" key="8">
    <source>
        <dbReference type="ARBA" id="ARBA00022833"/>
    </source>
</evidence>
<accession>A0A8X8D435</accession>
<comment type="subcellular location">
    <subcellularLocation>
        <location evidence="2">Endomembrane system</location>
    </subcellularLocation>
    <subcellularLocation>
        <location evidence="11">Endoplasmic reticulum membrane</location>
        <topology evidence="11">Single-pass type IV membrane protein</topology>
    </subcellularLocation>
</comment>
<evidence type="ECO:0000256" key="3">
    <source>
        <dbReference type="ARBA" id="ARBA00004906"/>
    </source>
</evidence>
<evidence type="ECO:0000256" key="11">
    <source>
        <dbReference type="RuleBase" id="RU369090"/>
    </source>
</evidence>
<evidence type="ECO:0000256" key="10">
    <source>
        <dbReference type="PROSITE-ProRule" id="PRU00175"/>
    </source>
</evidence>
<evidence type="ECO:0000256" key="1">
    <source>
        <dbReference type="ARBA" id="ARBA00000900"/>
    </source>
</evidence>
<evidence type="ECO:0000256" key="7">
    <source>
        <dbReference type="ARBA" id="ARBA00022786"/>
    </source>
</evidence>
<evidence type="ECO:0000313" key="14">
    <source>
        <dbReference type="Proteomes" id="UP000886885"/>
    </source>
</evidence>
<name>A0A8X8D435_POPTO</name>
<dbReference type="OrthoDB" id="6270329at2759"/>
<dbReference type="EC" id="2.3.2.27" evidence="11"/>
<dbReference type="EMBL" id="JAAWWB010000008">
    <property type="protein sequence ID" value="KAG6777035.1"/>
    <property type="molecule type" value="Genomic_DNA"/>
</dbReference>
<dbReference type="GO" id="GO:0005789">
    <property type="term" value="C:endoplasmic reticulum membrane"/>
    <property type="evidence" value="ECO:0007669"/>
    <property type="project" value="UniProtKB-SubCell"/>
</dbReference>
<comment type="catalytic activity">
    <reaction evidence="1 11">
        <text>S-ubiquitinyl-[E2 ubiquitin-conjugating enzyme]-L-cysteine + [acceptor protein]-L-lysine = [E2 ubiquitin-conjugating enzyme]-L-cysteine + N(6)-ubiquitinyl-[acceptor protein]-L-lysine.</text>
        <dbReference type="EC" id="2.3.2.27"/>
    </reaction>
</comment>
<dbReference type="CDD" id="cd16745">
    <property type="entry name" value="RING-HC_AtRMA-like"/>
    <property type="match status" value="1"/>
</dbReference>
<dbReference type="InterPro" id="IPR017907">
    <property type="entry name" value="Znf_RING_CS"/>
</dbReference>
<dbReference type="PROSITE" id="PS00518">
    <property type="entry name" value="ZF_RING_1"/>
    <property type="match status" value="1"/>
</dbReference>
<dbReference type="FunFam" id="3.30.40.10:FF:001150">
    <property type="entry name" value="E3 ubiquitin-protein ligase RMA1H1 isoform A"/>
    <property type="match status" value="1"/>
</dbReference>
<sequence>MDFERYFAQGWKSVSSAAADSESFSGCFDCNICFDFAHEPVVTLCGHLYCWPCIYKWLHVQSASLASDEHPQCPVCKADISHATMVPLYGRGQGSTEAEGKAPYRGMIIPPRPSACGARGVMSNTSNTSQRLPYRNPYQSHNYNSNPYGSFEEASPSPLLNLGDPTMTGLQEPVAGMLREMVYARVFGAFPSSYHLTGTSSPRMRRHEMLAANNTWTEVQSNSHGNSSAMTSTAIFCHSICSSATNLERKTSCEKSCQLSDDPDISSKTPLWLVGFRATYGVINKYISSTVALDVLRDGQMRIALGSTGGAEIYLEFAMATTSTARMKVVCIQSLGK</sequence>
<dbReference type="SMART" id="SM00184">
    <property type="entry name" value="RING"/>
    <property type="match status" value="1"/>
</dbReference>
<keyword evidence="4 11" id="KW-0808">Transferase</keyword>
<evidence type="ECO:0000259" key="12">
    <source>
        <dbReference type="PROSITE" id="PS50089"/>
    </source>
</evidence>
<evidence type="ECO:0000256" key="5">
    <source>
        <dbReference type="ARBA" id="ARBA00022723"/>
    </source>
</evidence>
<proteinExistence type="predicted"/>
<gene>
    <name evidence="13" type="ORF">POTOM_016834</name>
</gene>
<protein>
    <recommendedName>
        <fullName evidence="11">E3 ubiquitin-protein ligase RMA</fullName>
        <ecNumber evidence="11">2.3.2.27</ecNumber>
    </recommendedName>
    <alternativeName>
        <fullName evidence="11">Protein RING membrane-anchor</fullName>
    </alternativeName>
    <alternativeName>
        <fullName evidence="11">RING-type E3 ubiquitin transferase RMA</fullName>
    </alternativeName>
</protein>
<dbReference type="InterPro" id="IPR001841">
    <property type="entry name" value="Znf_RING"/>
</dbReference>
<evidence type="ECO:0000313" key="13">
    <source>
        <dbReference type="EMBL" id="KAG6777035.1"/>
    </source>
</evidence>
<organism evidence="13 14">
    <name type="scientific">Populus tomentosa</name>
    <name type="common">Chinese white poplar</name>
    <dbReference type="NCBI Taxonomy" id="118781"/>
    <lineage>
        <taxon>Eukaryota</taxon>
        <taxon>Viridiplantae</taxon>
        <taxon>Streptophyta</taxon>
        <taxon>Embryophyta</taxon>
        <taxon>Tracheophyta</taxon>
        <taxon>Spermatophyta</taxon>
        <taxon>Magnoliopsida</taxon>
        <taxon>eudicotyledons</taxon>
        <taxon>Gunneridae</taxon>
        <taxon>Pentapetalae</taxon>
        <taxon>rosids</taxon>
        <taxon>fabids</taxon>
        <taxon>Malpighiales</taxon>
        <taxon>Salicaceae</taxon>
        <taxon>Saliceae</taxon>
        <taxon>Populus</taxon>
    </lineage>
</organism>
<dbReference type="PANTHER" id="PTHR12313">
    <property type="entry name" value="E3 UBIQUITIN-PROTEIN LIGASE RNF5-RELATED"/>
    <property type="match status" value="1"/>
</dbReference>
<dbReference type="Proteomes" id="UP000886885">
    <property type="component" value="Chromosome 4D"/>
</dbReference>
<comment type="caution">
    <text evidence="13">The sequence shown here is derived from an EMBL/GenBank/DDBJ whole genome shotgun (WGS) entry which is preliminary data.</text>
</comment>
<keyword evidence="7 11" id="KW-0833">Ubl conjugation pathway</keyword>
<evidence type="ECO:0000256" key="4">
    <source>
        <dbReference type="ARBA" id="ARBA00022679"/>
    </source>
</evidence>
<keyword evidence="14" id="KW-1185">Reference proteome</keyword>
<keyword evidence="6 10" id="KW-0863">Zinc-finger</keyword>
<keyword evidence="9" id="KW-0472">Membrane</keyword>
<dbReference type="GO" id="GO:0061630">
    <property type="term" value="F:ubiquitin protein ligase activity"/>
    <property type="evidence" value="ECO:0007669"/>
    <property type="project" value="UniProtKB-UniRule"/>
</dbReference>
<dbReference type="InterPro" id="IPR018957">
    <property type="entry name" value="Znf_C3HC4_RING-type"/>
</dbReference>
<evidence type="ECO:0000256" key="2">
    <source>
        <dbReference type="ARBA" id="ARBA00004308"/>
    </source>
</evidence>
<dbReference type="GO" id="GO:0008270">
    <property type="term" value="F:zinc ion binding"/>
    <property type="evidence" value="ECO:0007669"/>
    <property type="project" value="UniProtKB-KW"/>
</dbReference>
<keyword evidence="8 11" id="KW-0862">Zinc</keyword>
<dbReference type="GO" id="GO:0006511">
    <property type="term" value="P:ubiquitin-dependent protein catabolic process"/>
    <property type="evidence" value="ECO:0007669"/>
    <property type="project" value="UniProtKB-UniRule"/>
</dbReference>
<feature type="domain" description="RING-type" evidence="12">
    <location>
        <begin position="30"/>
        <end position="77"/>
    </location>
</feature>
<dbReference type="Pfam" id="PF00097">
    <property type="entry name" value="zf-C3HC4"/>
    <property type="match status" value="1"/>
</dbReference>
<evidence type="ECO:0000256" key="9">
    <source>
        <dbReference type="ARBA" id="ARBA00023136"/>
    </source>
</evidence>
<dbReference type="InterPro" id="IPR045103">
    <property type="entry name" value="RNF5/RNF185-like"/>
</dbReference>
<dbReference type="AlphaFoldDB" id="A0A8X8D435"/>
<comment type="domain">
    <text evidence="11">The RING-type zinc finger domain is responsible for E3 ligase activity.</text>
</comment>
<reference evidence="13" key="1">
    <citation type="journal article" date="2020" name="bioRxiv">
        <title>Hybrid origin of Populus tomentosa Carr. identified through genome sequencing and phylogenomic analysis.</title>
        <authorList>
            <person name="An X."/>
            <person name="Gao K."/>
            <person name="Chen Z."/>
            <person name="Li J."/>
            <person name="Yang X."/>
            <person name="Yang X."/>
            <person name="Zhou J."/>
            <person name="Guo T."/>
            <person name="Zhao T."/>
            <person name="Huang S."/>
            <person name="Miao D."/>
            <person name="Khan W.U."/>
            <person name="Rao P."/>
            <person name="Ye M."/>
            <person name="Lei B."/>
            <person name="Liao W."/>
            <person name="Wang J."/>
            <person name="Ji L."/>
            <person name="Li Y."/>
            <person name="Guo B."/>
            <person name="Mustafa N.S."/>
            <person name="Li S."/>
            <person name="Yun Q."/>
            <person name="Keller S.R."/>
            <person name="Mao J."/>
            <person name="Zhang R."/>
            <person name="Strauss S.H."/>
        </authorList>
    </citation>
    <scope>NUCLEOTIDE SEQUENCE</scope>
    <source>
        <strain evidence="13">GM15</strain>
        <tissue evidence="13">Leaf</tissue>
    </source>
</reference>
<evidence type="ECO:0000256" key="6">
    <source>
        <dbReference type="ARBA" id="ARBA00022771"/>
    </source>
</evidence>
<dbReference type="PROSITE" id="PS50089">
    <property type="entry name" value="ZF_RING_2"/>
    <property type="match status" value="1"/>
</dbReference>
<comment type="function">
    <text evidence="11">E3 ubiquitin-protein ligase.</text>
</comment>
<comment type="pathway">
    <text evidence="3 11">Protein modification; protein ubiquitination.</text>
</comment>
<keyword evidence="11" id="KW-0256">Endoplasmic reticulum</keyword>
<keyword evidence="5 11" id="KW-0479">Metal-binding</keyword>